<dbReference type="CDD" id="cd02961">
    <property type="entry name" value="PDI_a_family"/>
    <property type="match status" value="1"/>
</dbReference>
<dbReference type="EMBL" id="MN740245">
    <property type="protein sequence ID" value="QHT95679.1"/>
    <property type="molecule type" value="Genomic_DNA"/>
</dbReference>
<protein>
    <recommendedName>
        <fullName evidence="3">Thioredoxin domain-containing protein</fullName>
    </recommendedName>
</protein>
<dbReference type="AlphaFoldDB" id="A0A6C0ISD8"/>
<dbReference type="GO" id="GO:0005783">
    <property type="term" value="C:endoplasmic reticulum"/>
    <property type="evidence" value="ECO:0007669"/>
    <property type="project" value="TreeGrafter"/>
</dbReference>
<dbReference type="PROSITE" id="PS51352">
    <property type="entry name" value="THIOREDOXIN_2"/>
    <property type="match status" value="1"/>
</dbReference>
<evidence type="ECO:0000256" key="1">
    <source>
        <dbReference type="ARBA" id="ARBA00006347"/>
    </source>
</evidence>
<dbReference type="Gene3D" id="3.40.30.10">
    <property type="entry name" value="Glutaredoxin"/>
    <property type="match status" value="1"/>
</dbReference>
<feature type="domain" description="Thioredoxin" evidence="3">
    <location>
        <begin position="1"/>
        <end position="123"/>
    </location>
</feature>
<dbReference type="InterPro" id="IPR017937">
    <property type="entry name" value="Thioredoxin_CS"/>
</dbReference>
<name>A0A6C0ISD8_9ZZZZ</name>
<proteinExistence type="inferred from homology"/>
<dbReference type="PROSITE" id="PS00194">
    <property type="entry name" value="THIOREDOXIN_1"/>
    <property type="match status" value="1"/>
</dbReference>
<evidence type="ECO:0000256" key="2">
    <source>
        <dbReference type="SAM" id="MobiDB-lite"/>
    </source>
</evidence>
<dbReference type="InterPro" id="IPR013766">
    <property type="entry name" value="Thioredoxin_domain"/>
</dbReference>
<dbReference type="SUPFAM" id="SSF52833">
    <property type="entry name" value="Thioredoxin-like"/>
    <property type="match status" value="1"/>
</dbReference>
<dbReference type="PANTHER" id="PTHR45672">
    <property type="entry name" value="PROTEIN DISULFIDE-ISOMERASE C17H9.14C-RELATED"/>
    <property type="match status" value="1"/>
</dbReference>
<feature type="region of interest" description="Disordered" evidence="2">
    <location>
        <begin position="144"/>
        <end position="208"/>
    </location>
</feature>
<dbReference type="InterPro" id="IPR036249">
    <property type="entry name" value="Thioredoxin-like_sf"/>
</dbReference>
<feature type="compositionally biased region" description="Basic residues" evidence="2">
    <location>
        <begin position="146"/>
        <end position="194"/>
    </location>
</feature>
<evidence type="ECO:0000313" key="4">
    <source>
        <dbReference type="EMBL" id="QHT95679.1"/>
    </source>
</evidence>
<evidence type="ECO:0000259" key="3">
    <source>
        <dbReference type="PROSITE" id="PS51352"/>
    </source>
</evidence>
<organism evidence="4">
    <name type="scientific">viral metagenome</name>
    <dbReference type="NCBI Taxonomy" id="1070528"/>
    <lineage>
        <taxon>unclassified sequences</taxon>
        <taxon>metagenomes</taxon>
        <taxon>organismal metagenomes</taxon>
    </lineage>
</organism>
<sequence length="208" mass="23912">MHILHANSKEDAEQVNKLIGQGKDVFILVYMEGCGPCNATRPEWAKLENALKEQYAKNNKLAIIDLNKDYQEVVKHLGNIDGYPTLKHINHNGKKVESYENSRVKSKDRSVDSFINWIESNINTTESTTPTSSPEHVYERLTNTHISKKKSSSMKGGTKARHTKKQSHTKKRSTNKKNGWTRKYKKSINCKRPKGFSQKQYCKYGRNK</sequence>
<dbReference type="InterPro" id="IPR051063">
    <property type="entry name" value="PDI"/>
</dbReference>
<comment type="similarity">
    <text evidence="1">Belongs to the protein disulfide isomerase family.</text>
</comment>
<dbReference type="GO" id="GO:0003756">
    <property type="term" value="F:protein disulfide isomerase activity"/>
    <property type="evidence" value="ECO:0007669"/>
    <property type="project" value="TreeGrafter"/>
</dbReference>
<dbReference type="Pfam" id="PF00085">
    <property type="entry name" value="Thioredoxin"/>
    <property type="match status" value="1"/>
</dbReference>
<accession>A0A6C0ISD8</accession>
<dbReference type="GO" id="GO:0006457">
    <property type="term" value="P:protein folding"/>
    <property type="evidence" value="ECO:0007669"/>
    <property type="project" value="TreeGrafter"/>
</dbReference>
<reference evidence="4" key="1">
    <citation type="journal article" date="2020" name="Nature">
        <title>Giant virus diversity and host interactions through global metagenomics.</title>
        <authorList>
            <person name="Schulz F."/>
            <person name="Roux S."/>
            <person name="Paez-Espino D."/>
            <person name="Jungbluth S."/>
            <person name="Walsh D.A."/>
            <person name="Denef V.J."/>
            <person name="McMahon K.D."/>
            <person name="Konstantinidis K.T."/>
            <person name="Eloe-Fadrosh E.A."/>
            <person name="Kyrpides N.C."/>
            <person name="Woyke T."/>
        </authorList>
    </citation>
    <scope>NUCLEOTIDE SEQUENCE</scope>
    <source>
        <strain evidence="4">GVMAG-M-3300024301-20</strain>
    </source>
</reference>